<keyword evidence="2" id="KW-1185">Reference proteome</keyword>
<protein>
    <submittedName>
        <fullName evidence="1">Uncharacterized protein</fullName>
    </submittedName>
</protein>
<dbReference type="EMBL" id="CM023470">
    <property type="protein sequence ID" value="KAH7978370.1"/>
    <property type="molecule type" value="Genomic_DNA"/>
</dbReference>
<reference evidence="1" key="1">
    <citation type="submission" date="2020-05" db="EMBL/GenBank/DDBJ databases">
        <title>Large-scale comparative analyses of tick genomes elucidate their genetic diversity and vector capacities.</title>
        <authorList>
            <person name="Jia N."/>
            <person name="Wang J."/>
            <person name="Shi W."/>
            <person name="Du L."/>
            <person name="Sun Y."/>
            <person name="Zhan W."/>
            <person name="Jiang J."/>
            <person name="Wang Q."/>
            <person name="Zhang B."/>
            <person name="Ji P."/>
            <person name="Sakyi L.B."/>
            <person name="Cui X."/>
            <person name="Yuan T."/>
            <person name="Jiang B."/>
            <person name="Yang W."/>
            <person name="Lam T.T.-Y."/>
            <person name="Chang Q."/>
            <person name="Ding S."/>
            <person name="Wang X."/>
            <person name="Zhu J."/>
            <person name="Ruan X."/>
            <person name="Zhao L."/>
            <person name="Wei J."/>
            <person name="Que T."/>
            <person name="Du C."/>
            <person name="Cheng J."/>
            <person name="Dai P."/>
            <person name="Han X."/>
            <person name="Huang E."/>
            <person name="Gao Y."/>
            <person name="Liu J."/>
            <person name="Shao H."/>
            <person name="Ye R."/>
            <person name="Li L."/>
            <person name="Wei W."/>
            <person name="Wang X."/>
            <person name="Wang C."/>
            <person name="Yang T."/>
            <person name="Huo Q."/>
            <person name="Li W."/>
            <person name="Guo W."/>
            <person name="Chen H."/>
            <person name="Zhou L."/>
            <person name="Ni X."/>
            <person name="Tian J."/>
            <person name="Zhou Y."/>
            <person name="Sheng Y."/>
            <person name="Liu T."/>
            <person name="Pan Y."/>
            <person name="Xia L."/>
            <person name="Li J."/>
            <person name="Zhao F."/>
            <person name="Cao W."/>
        </authorList>
    </citation>
    <scope>NUCLEOTIDE SEQUENCE</scope>
    <source>
        <strain evidence="1">Dsil-2018</strain>
    </source>
</reference>
<name>A0ACB8DVE7_DERSI</name>
<accession>A0ACB8DVE7</accession>
<comment type="caution">
    <text evidence="1">The sequence shown here is derived from an EMBL/GenBank/DDBJ whole genome shotgun (WGS) entry which is preliminary data.</text>
</comment>
<dbReference type="Proteomes" id="UP000821865">
    <property type="component" value="Chromosome 1"/>
</dbReference>
<sequence>MDVLIRFWDPADDVVKTRYLASCFLGHTRAEDLAAAFKKATENIEPAKKLQLSMDGPNVKLKLLKSLKQEFSASDGNQNIMDIGSCGLHVVSGAFKTGHNVTKWNTVVFLRSMYNLFKNLPARRADLVNFTLFPLKFCSVRWLENGKVLARALQALPNVVKYVEHVKKEKKPPTCGSYAHVEMAVKDEMLPVKRAFMLSVSEELETFLAEFQTEKPMLPFLATALDGLLRSLLERIVLKEKLDAAGTFSKLMKIGLENPNNIIGIAAFDIGLAAKTRRFSESTERSFKLLQLHPSKMKHLSLVEFAALAEELQCFYGIDNFKEEAISWYEMWCNKTGDPSQITYCEILHQAKTFFPGVAKVIEVALALPVTICTVERSFSTMRRVKTWLRSTMTNDRLDGLRMMSVHRERVMKHRNDFITRVTTQFGQKNPRRLQLLFKED</sequence>
<organism evidence="1 2">
    <name type="scientific">Dermacentor silvarum</name>
    <name type="common">Tick</name>
    <dbReference type="NCBI Taxonomy" id="543639"/>
    <lineage>
        <taxon>Eukaryota</taxon>
        <taxon>Metazoa</taxon>
        <taxon>Ecdysozoa</taxon>
        <taxon>Arthropoda</taxon>
        <taxon>Chelicerata</taxon>
        <taxon>Arachnida</taxon>
        <taxon>Acari</taxon>
        <taxon>Parasitiformes</taxon>
        <taxon>Ixodida</taxon>
        <taxon>Ixodoidea</taxon>
        <taxon>Ixodidae</taxon>
        <taxon>Rhipicephalinae</taxon>
        <taxon>Dermacentor</taxon>
    </lineage>
</organism>
<evidence type="ECO:0000313" key="2">
    <source>
        <dbReference type="Proteomes" id="UP000821865"/>
    </source>
</evidence>
<evidence type="ECO:0000313" key="1">
    <source>
        <dbReference type="EMBL" id="KAH7978370.1"/>
    </source>
</evidence>
<gene>
    <name evidence="1" type="ORF">HPB49_005363</name>
</gene>
<proteinExistence type="predicted"/>